<name>A0ABW7RK99_9ACTN</name>
<protein>
    <recommendedName>
        <fullName evidence="3">Endonuclease/exonuclease/phosphatase</fullName>
    </recommendedName>
</protein>
<gene>
    <name evidence="1" type="ORF">ACH4GP_29620</name>
</gene>
<dbReference type="RefSeq" id="WP_367436132.1">
    <property type="nucleotide sequence ID" value="NZ_CP108413.1"/>
</dbReference>
<sequence length="322" mass="35467">MTAPDAQPKPDDQWSTVMSGDSKYITAATFNFEQNGFGDPALRRRAYRLLKSLDLHLLFRQEMNGAADGEQQIRYEAEEALGMRSWLGERSCTAVMADTKVFAPRGQWPSPWTGFKLPPTAVTFQLRDAGPQSTPVIAVAGHAVYNSPLLREIETEMLTGFNDKWVTLPDGVSRKHAVMIGGFDGNSYPHNLVAGDPALPKLTDIKDGPHRAHRSRPGSDGVRVVHQGPHETLDTARIVDVGRHLALTRGQQAAVGPTMLAYDTHGPDSRVDWLCSSQQLLPVWEHVEVIDAQAVSDHNIVVGRMRRDHLADLLCDLKITAA</sequence>
<keyword evidence="2" id="KW-1185">Reference proteome</keyword>
<dbReference type="InterPro" id="IPR036691">
    <property type="entry name" value="Endo/exonu/phosph_ase_sf"/>
</dbReference>
<dbReference type="EMBL" id="JBIRGH010000024">
    <property type="protein sequence ID" value="MFH8588502.1"/>
    <property type="molecule type" value="Genomic_DNA"/>
</dbReference>
<comment type="caution">
    <text evidence="1">The sequence shown here is derived from an EMBL/GenBank/DDBJ whole genome shotgun (WGS) entry which is preliminary data.</text>
</comment>
<evidence type="ECO:0008006" key="3">
    <source>
        <dbReference type="Google" id="ProtNLM"/>
    </source>
</evidence>
<evidence type="ECO:0000313" key="1">
    <source>
        <dbReference type="EMBL" id="MFH8588502.1"/>
    </source>
</evidence>
<dbReference type="Gene3D" id="3.60.10.10">
    <property type="entry name" value="Endonuclease/exonuclease/phosphatase"/>
    <property type="match status" value="1"/>
</dbReference>
<evidence type="ECO:0000313" key="2">
    <source>
        <dbReference type="Proteomes" id="UP001610990"/>
    </source>
</evidence>
<organism evidence="1 2">
    <name type="scientific">Streptomyces celluloflavus</name>
    <dbReference type="NCBI Taxonomy" id="58344"/>
    <lineage>
        <taxon>Bacteria</taxon>
        <taxon>Bacillati</taxon>
        <taxon>Actinomycetota</taxon>
        <taxon>Actinomycetes</taxon>
        <taxon>Kitasatosporales</taxon>
        <taxon>Streptomycetaceae</taxon>
        <taxon>Streptomyces</taxon>
    </lineage>
</organism>
<reference evidence="1 2" key="1">
    <citation type="submission" date="2024-10" db="EMBL/GenBank/DDBJ databases">
        <title>The Natural Products Discovery Center: Release of the First 8490 Sequenced Strains for Exploring Actinobacteria Biosynthetic Diversity.</title>
        <authorList>
            <person name="Kalkreuter E."/>
            <person name="Kautsar S.A."/>
            <person name="Yang D."/>
            <person name="Bader C.D."/>
            <person name="Teijaro C.N."/>
            <person name="Fluegel L."/>
            <person name="Davis C.M."/>
            <person name="Simpson J.R."/>
            <person name="Lauterbach L."/>
            <person name="Steele A.D."/>
            <person name="Gui C."/>
            <person name="Meng S."/>
            <person name="Li G."/>
            <person name="Viehrig K."/>
            <person name="Ye F."/>
            <person name="Su P."/>
            <person name="Kiefer A.F."/>
            <person name="Nichols A."/>
            <person name="Cepeda A.J."/>
            <person name="Yan W."/>
            <person name="Fan B."/>
            <person name="Jiang Y."/>
            <person name="Adhikari A."/>
            <person name="Zheng C.-J."/>
            <person name="Schuster L."/>
            <person name="Cowan T.M."/>
            <person name="Smanski M.J."/>
            <person name="Chevrette M.G."/>
            <person name="De Carvalho L.P.S."/>
            <person name="Shen B."/>
        </authorList>
    </citation>
    <scope>NUCLEOTIDE SEQUENCE [LARGE SCALE GENOMIC DNA]</scope>
    <source>
        <strain evidence="1 2">NPDC018013</strain>
    </source>
</reference>
<accession>A0ABW7RK99</accession>
<dbReference type="Proteomes" id="UP001610990">
    <property type="component" value="Unassembled WGS sequence"/>
</dbReference>
<proteinExistence type="predicted"/>